<dbReference type="RefSeq" id="WP_185144113.1">
    <property type="nucleotide sequence ID" value="NZ_JACJVP010000029.1"/>
</dbReference>
<gene>
    <name evidence="3" type="ORF">H7C19_18175</name>
</gene>
<dbReference type="Pfam" id="PF09643">
    <property type="entry name" value="YopX"/>
    <property type="match status" value="1"/>
</dbReference>
<feature type="domain" description="YopX protein" evidence="2">
    <location>
        <begin position="30"/>
        <end position="117"/>
    </location>
</feature>
<protein>
    <recommendedName>
        <fullName evidence="2">YopX protein domain-containing protein</fullName>
    </recommendedName>
</protein>
<proteinExistence type="predicted"/>
<evidence type="ECO:0000313" key="3">
    <source>
        <dbReference type="EMBL" id="MBB6672612.1"/>
    </source>
</evidence>
<evidence type="ECO:0000259" key="2">
    <source>
        <dbReference type="Pfam" id="PF09643"/>
    </source>
</evidence>
<accession>A0A7X0RS00</accession>
<comment type="caution">
    <text evidence="3">The sequence shown here is derived from an EMBL/GenBank/DDBJ whole genome shotgun (WGS) entry which is preliminary data.</text>
</comment>
<dbReference type="InterPro" id="IPR023385">
    <property type="entry name" value="YopX-like_C"/>
</dbReference>
<feature type="compositionally biased region" description="Acidic residues" evidence="1">
    <location>
        <begin position="134"/>
        <end position="151"/>
    </location>
</feature>
<sequence length="151" mass="17885">MRYKFRAWSHGLRAVKKKYGEWIAPPQMIYEDRPGECLTWKSQGQNIEIMQWTGLVDKNGKEIYEGDILETHLGRFTVVWDRYKFILQGYYYSSHDEPSDYFSEQGKDEVVGNIYEKEVNKHGRQSDKDREYPEDAEQQEEAESAGDEVEE</sequence>
<evidence type="ECO:0000313" key="4">
    <source>
        <dbReference type="Proteomes" id="UP000547209"/>
    </source>
</evidence>
<dbReference type="Proteomes" id="UP000547209">
    <property type="component" value="Unassembled WGS sequence"/>
</dbReference>
<feature type="region of interest" description="Disordered" evidence="1">
    <location>
        <begin position="113"/>
        <end position="151"/>
    </location>
</feature>
<dbReference type="Gene3D" id="2.30.30.290">
    <property type="entry name" value="YopX-like domains"/>
    <property type="match status" value="1"/>
</dbReference>
<organism evidence="3 4">
    <name type="scientific">Cohnella nanjingensis</name>
    <dbReference type="NCBI Taxonomy" id="1387779"/>
    <lineage>
        <taxon>Bacteria</taxon>
        <taxon>Bacillati</taxon>
        <taxon>Bacillota</taxon>
        <taxon>Bacilli</taxon>
        <taxon>Bacillales</taxon>
        <taxon>Paenibacillaceae</taxon>
        <taxon>Cohnella</taxon>
    </lineage>
</organism>
<dbReference type="SUPFAM" id="SSF159006">
    <property type="entry name" value="YopX-like"/>
    <property type="match status" value="1"/>
</dbReference>
<name>A0A7X0RS00_9BACL</name>
<keyword evidence="4" id="KW-1185">Reference proteome</keyword>
<reference evidence="3 4" key="1">
    <citation type="submission" date="2020-08" db="EMBL/GenBank/DDBJ databases">
        <title>Cohnella phylogeny.</title>
        <authorList>
            <person name="Dunlap C."/>
        </authorList>
    </citation>
    <scope>NUCLEOTIDE SEQUENCE [LARGE SCALE GENOMIC DNA]</scope>
    <source>
        <strain evidence="3 4">DSM 28246</strain>
    </source>
</reference>
<feature type="compositionally biased region" description="Basic and acidic residues" evidence="1">
    <location>
        <begin position="113"/>
        <end position="133"/>
    </location>
</feature>
<dbReference type="AlphaFoldDB" id="A0A7X0RS00"/>
<dbReference type="InterPro" id="IPR019096">
    <property type="entry name" value="YopX_protein"/>
</dbReference>
<dbReference type="EMBL" id="JACJVP010000029">
    <property type="protein sequence ID" value="MBB6672612.1"/>
    <property type="molecule type" value="Genomic_DNA"/>
</dbReference>
<evidence type="ECO:0000256" key="1">
    <source>
        <dbReference type="SAM" id="MobiDB-lite"/>
    </source>
</evidence>